<keyword evidence="3" id="KW-1185">Reference proteome</keyword>
<feature type="signal peptide" evidence="1">
    <location>
        <begin position="1"/>
        <end position="23"/>
    </location>
</feature>
<feature type="non-terminal residue" evidence="2">
    <location>
        <position position="307"/>
    </location>
</feature>
<evidence type="ECO:0000313" key="2">
    <source>
        <dbReference type="EMBL" id="SFF39278.1"/>
    </source>
</evidence>
<dbReference type="EMBL" id="FOLQ01000063">
    <property type="protein sequence ID" value="SFF39278.1"/>
    <property type="molecule type" value="Genomic_DNA"/>
</dbReference>
<accession>A0A1I2IC91</accession>
<dbReference type="Gene3D" id="2.60.40.10">
    <property type="entry name" value="Immunoglobulins"/>
    <property type="match status" value="1"/>
</dbReference>
<reference evidence="2 3" key="1">
    <citation type="submission" date="2016-10" db="EMBL/GenBank/DDBJ databases">
        <authorList>
            <person name="de Groot N.N."/>
        </authorList>
    </citation>
    <scope>NUCLEOTIDE SEQUENCE [LARGE SCALE GENOMIC DNA]</scope>
    <source>
        <strain evidence="2 3">DSM 26130</strain>
    </source>
</reference>
<dbReference type="InterPro" id="IPR013783">
    <property type="entry name" value="Ig-like_fold"/>
</dbReference>
<feature type="chain" id="PRO_5011618153" evidence="1">
    <location>
        <begin position="24"/>
        <end position="307"/>
    </location>
</feature>
<proteinExistence type="predicted"/>
<dbReference type="STRING" id="662367.SAMN05216167_1634"/>
<gene>
    <name evidence="2" type="ORF">SAMN05216167_1634</name>
</gene>
<organism evidence="2 3">
    <name type="scientific">Spirosoma endophyticum</name>
    <dbReference type="NCBI Taxonomy" id="662367"/>
    <lineage>
        <taxon>Bacteria</taxon>
        <taxon>Pseudomonadati</taxon>
        <taxon>Bacteroidota</taxon>
        <taxon>Cytophagia</taxon>
        <taxon>Cytophagales</taxon>
        <taxon>Cytophagaceae</taxon>
        <taxon>Spirosoma</taxon>
    </lineage>
</organism>
<protein>
    <submittedName>
        <fullName evidence="2">Uncharacterized protein</fullName>
    </submittedName>
</protein>
<evidence type="ECO:0000256" key="1">
    <source>
        <dbReference type="SAM" id="SignalP"/>
    </source>
</evidence>
<dbReference type="Proteomes" id="UP000198598">
    <property type="component" value="Unassembled WGS sequence"/>
</dbReference>
<evidence type="ECO:0000313" key="3">
    <source>
        <dbReference type="Proteomes" id="UP000198598"/>
    </source>
</evidence>
<name>A0A1I2IC91_9BACT</name>
<sequence>MKMKSTLLIGLCMLIGLTGYSQCTPGAADPAVTSRNLLDQPLAGIGSLFRLEFKIGNFGAGCITGADANNKMGFTIDLAKCAPAPAGSGLAALSGPLLPFFDITYNASTNQFIGIQKQDVSLPPLTVYVLDIQLQVTQASPVELGIGGSCTITPDKSDVTQPPANDFAAIYTNENGAMPVSLVYFKADAQANKTVDVSWQTSMESGNKGYVVERSKDLKSFEPIGEVNDVAVNSTSLNTYKFTDANPYRGTSYYRLKQLDLSGTSRTYSAVPVTLDGVYGVYPNPIASNNFTVSLDEPANAVLQFYS</sequence>
<keyword evidence="1" id="KW-0732">Signal</keyword>
<dbReference type="AlphaFoldDB" id="A0A1I2IC91"/>